<evidence type="ECO:0000256" key="7">
    <source>
        <dbReference type="ARBA" id="ARBA00022741"/>
    </source>
</evidence>
<dbReference type="SUPFAM" id="SSF46785">
    <property type="entry name" value="Winged helix' DNA-binding domain"/>
    <property type="match status" value="1"/>
</dbReference>
<gene>
    <name evidence="18" type="ORF">NHF51_11150</name>
</gene>
<dbReference type="SUPFAM" id="SSF52540">
    <property type="entry name" value="P-loop containing nucleoside triphosphate hydrolases"/>
    <property type="match status" value="1"/>
</dbReference>
<keyword evidence="5" id="KW-0132">Cell division</keyword>
<evidence type="ECO:0000256" key="13">
    <source>
        <dbReference type="ARBA" id="ARBA00023306"/>
    </source>
</evidence>
<dbReference type="InterPro" id="IPR018541">
    <property type="entry name" value="Ftsk_gamma"/>
</dbReference>
<dbReference type="GO" id="GO:0051301">
    <property type="term" value="P:cell division"/>
    <property type="evidence" value="ECO:0007669"/>
    <property type="project" value="UniProtKB-KW"/>
</dbReference>
<dbReference type="EMBL" id="CP099717">
    <property type="protein sequence ID" value="USV55928.1"/>
    <property type="molecule type" value="Genomic_DNA"/>
</dbReference>
<keyword evidence="6 16" id="KW-0812">Transmembrane</keyword>
<comment type="similarity">
    <text evidence="2">Belongs to the FtsK/SpoIIIE/SftA family.</text>
</comment>
<feature type="region of interest" description="Disordered" evidence="15">
    <location>
        <begin position="216"/>
        <end position="298"/>
    </location>
</feature>
<evidence type="ECO:0000256" key="15">
    <source>
        <dbReference type="SAM" id="MobiDB-lite"/>
    </source>
</evidence>
<evidence type="ECO:0000256" key="16">
    <source>
        <dbReference type="SAM" id="Phobius"/>
    </source>
</evidence>
<feature type="region of interest" description="Disordered" evidence="15">
    <location>
        <begin position="324"/>
        <end position="350"/>
    </location>
</feature>
<dbReference type="InterPro" id="IPR036388">
    <property type="entry name" value="WH-like_DNA-bd_sf"/>
</dbReference>
<keyword evidence="8" id="KW-0159">Chromosome partition</keyword>
<feature type="binding site" evidence="14">
    <location>
        <begin position="491"/>
        <end position="498"/>
    </location>
    <ligand>
        <name>ATP</name>
        <dbReference type="ChEBI" id="CHEBI:30616"/>
    </ligand>
</feature>
<dbReference type="Pfam" id="PF09397">
    <property type="entry name" value="FtsK_gamma"/>
    <property type="match status" value="1"/>
</dbReference>
<evidence type="ECO:0000256" key="6">
    <source>
        <dbReference type="ARBA" id="ARBA00022692"/>
    </source>
</evidence>
<dbReference type="InterPro" id="IPR050206">
    <property type="entry name" value="FtsK/SpoIIIE/SftA"/>
</dbReference>
<dbReference type="GO" id="GO:0005886">
    <property type="term" value="C:plasma membrane"/>
    <property type="evidence" value="ECO:0007669"/>
    <property type="project" value="UniProtKB-SubCell"/>
</dbReference>
<keyword evidence="11" id="KW-0238">DNA-binding</keyword>
<dbReference type="AlphaFoldDB" id="A0AAE9SAN6"/>
<evidence type="ECO:0000256" key="3">
    <source>
        <dbReference type="ARBA" id="ARBA00020887"/>
    </source>
</evidence>
<dbReference type="FunFam" id="3.40.50.300:FF:000209">
    <property type="entry name" value="Cell division protein FtsK"/>
    <property type="match status" value="1"/>
</dbReference>
<reference evidence="18" key="1">
    <citation type="submission" date="2022-06" db="EMBL/GenBank/DDBJ databases">
        <title>Complete Genome of Aeromonas sp. Strain SOD01 Isolated from an Urban Freshwater Stream.</title>
        <authorList>
            <person name="Williams L.E."/>
            <person name="Brysgel T."/>
            <person name="Capestro E.M."/>
            <person name="Foltz G.V."/>
            <person name="Gardner A.E."/>
            <person name="Ingrassia J."/>
            <person name="Peterson E."/>
            <person name="Arruda J."/>
            <person name="Flaherty I."/>
            <person name="Hunt M."/>
            <person name="Pappas G."/>
            <person name="Ramsaran S."/>
            <person name="Rocha M."/>
        </authorList>
    </citation>
    <scope>NUCLEOTIDE SEQUENCE</scope>
    <source>
        <strain evidence="18">SOD01</strain>
    </source>
</reference>
<evidence type="ECO:0000313" key="18">
    <source>
        <dbReference type="EMBL" id="USV55928.1"/>
    </source>
</evidence>
<dbReference type="PANTHER" id="PTHR22683:SF41">
    <property type="entry name" value="DNA TRANSLOCASE FTSK"/>
    <property type="match status" value="1"/>
</dbReference>
<dbReference type="InterPro" id="IPR027417">
    <property type="entry name" value="P-loop_NTPase"/>
</dbReference>
<dbReference type="Pfam" id="PF17854">
    <property type="entry name" value="FtsK_alpha"/>
    <property type="match status" value="1"/>
</dbReference>
<dbReference type="InterPro" id="IPR041027">
    <property type="entry name" value="FtsK_alpha"/>
</dbReference>
<accession>A0AAE9SAN6</accession>
<evidence type="ECO:0000256" key="12">
    <source>
        <dbReference type="ARBA" id="ARBA00023136"/>
    </source>
</evidence>
<dbReference type="GO" id="GO:0005524">
    <property type="term" value="F:ATP binding"/>
    <property type="evidence" value="ECO:0007669"/>
    <property type="project" value="UniProtKB-UniRule"/>
</dbReference>
<feature type="transmembrane region" description="Helical" evidence="16">
    <location>
        <begin position="61"/>
        <end position="92"/>
    </location>
</feature>
<dbReference type="Gene3D" id="3.40.50.300">
    <property type="entry name" value="P-loop containing nucleotide triphosphate hydrolases"/>
    <property type="match status" value="1"/>
</dbReference>
<evidence type="ECO:0000256" key="11">
    <source>
        <dbReference type="ARBA" id="ARBA00023125"/>
    </source>
</evidence>
<feature type="transmembrane region" description="Helical" evidence="16">
    <location>
        <begin position="104"/>
        <end position="128"/>
    </location>
</feature>
<evidence type="ECO:0000256" key="14">
    <source>
        <dbReference type="PROSITE-ProRule" id="PRU00289"/>
    </source>
</evidence>
<evidence type="ECO:0000313" key="19">
    <source>
        <dbReference type="Proteomes" id="UP001056890"/>
    </source>
</evidence>
<evidence type="ECO:0000256" key="4">
    <source>
        <dbReference type="ARBA" id="ARBA00022475"/>
    </source>
</evidence>
<dbReference type="Proteomes" id="UP001056890">
    <property type="component" value="Chromosome"/>
</dbReference>
<comment type="subcellular location">
    <subcellularLocation>
        <location evidence="1">Cell membrane</location>
        <topology evidence="1">Multi-pass membrane protein</topology>
    </subcellularLocation>
</comment>
<feature type="region of interest" description="Disordered" evidence="15">
    <location>
        <begin position="809"/>
        <end position="833"/>
    </location>
</feature>
<proteinExistence type="inferred from homology"/>
<feature type="region of interest" description="Disordered" evidence="15">
    <location>
        <begin position="746"/>
        <end position="766"/>
    </location>
</feature>
<dbReference type="GO" id="GO:0007059">
    <property type="term" value="P:chromosome segregation"/>
    <property type="evidence" value="ECO:0007669"/>
    <property type="project" value="UniProtKB-KW"/>
</dbReference>
<dbReference type="Gene3D" id="3.30.980.40">
    <property type="match status" value="1"/>
</dbReference>
<dbReference type="Gene3D" id="1.10.10.10">
    <property type="entry name" value="Winged helix-like DNA-binding domain superfamily/Winged helix DNA-binding domain"/>
    <property type="match status" value="1"/>
</dbReference>
<keyword evidence="4" id="KW-1003">Cell membrane</keyword>
<dbReference type="PROSITE" id="PS50901">
    <property type="entry name" value="FTSK"/>
    <property type="match status" value="1"/>
</dbReference>
<evidence type="ECO:0000256" key="5">
    <source>
        <dbReference type="ARBA" id="ARBA00022618"/>
    </source>
</evidence>
<name>A0AAE9SAN6_9GAMM</name>
<evidence type="ECO:0000256" key="1">
    <source>
        <dbReference type="ARBA" id="ARBA00004651"/>
    </source>
</evidence>
<evidence type="ECO:0000256" key="9">
    <source>
        <dbReference type="ARBA" id="ARBA00022840"/>
    </source>
</evidence>
<dbReference type="InterPro" id="IPR036390">
    <property type="entry name" value="WH_DNA-bd_sf"/>
</dbReference>
<dbReference type="PANTHER" id="PTHR22683">
    <property type="entry name" value="SPORULATION PROTEIN RELATED"/>
    <property type="match status" value="1"/>
</dbReference>
<feature type="compositionally biased region" description="Acidic residues" evidence="15">
    <location>
        <begin position="259"/>
        <end position="281"/>
    </location>
</feature>
<dbReference type="Pfam" id="PF13491">
    <property type="entry name" value="FtsK_4TM"/>
    <property type="match status" value="1"/>
</dbReference>
<dbReference type="GO" id="GO:0003677">
    <property type="term" value="F:DNA binding"/>
    <property type="evidence" value="ECO:0007669"/>
    <property type="project" value="UniProtKB-KW"/>
</dbReference>
<feature type="transmembrane region" description="Helical" evidence="16">
    <location>
        <begin position="20"/>
        <end position="41"/>
    </location>
</feature>
<sequence length="833" mass="90650">MADKKLFTPLSGTQRIFEAVLIAITLMAAYLLLALLTYHPADPGWSQTSWQGEVKNLAGSAGAWLADITMFTFGAFSYLVPPLTVLLGWSLFWRPSRLLEVDYLTLSVRIVGFLLTVLGMSAIASMNFNDMQNFSAGGLVGDVIASAVVPLFGGVGANLMLLCFVATGITLFTGWSWLTIVERIGASCTGTVSAIYHFPTTLGRWLTGGWRQPRFEGPDPLLEGGVGAIDLDEEDEPHGSWTRNPKAKGAAQKTKSDEWLPELDDDTFQFEPQFDDEDDEAPTPVTKPKRAANARPQPVLAAADDDELDLPWAEGDEAPAAPVAVAPKAKRRPQPGMAPLPGLDLLDRPPAKTQMMSKDELDRMGRLVEAKLADYNVQAKVVGVYPGPVITRFELDLAPGMKASKITNLSRDLARSLSASSVRVVEVIPGKTFVGIELPNRVRQTVYLRETLDCDDFRDSRNPLTMGLGQDIAGEPVVVNLAKMPHLLVAGTTGSGKSVGVNTMIISMLYKSSPEDLRFIMIDPKMLELSVYEGIPHLLTEVVTDMKDAANALRWCVGEMERRYKLMSAVGVRNLKGYNDKVLAAAAEGQPLRDPLWRPGDSMDQMPPELEKLPHIVVVVDEFADMMMIVGKKVEELIARIAQKARAAGIHLILATQRPSVDVITGLIKANIPTRISFQVSSKIDSRTILDQGGAESLLGMGDMLYMPAGTSNPTRVHGAFVDDHEVHKVVADWKLRGEPNYIEEILSGESDSEGGSGDYGSSGDEELDPLFDEAVAFVVESRRGSTSSVQRKFKIGYNRAARLIEQMENQGIVSSPGGNGQRDVLAPPPVRD</sequence>
<dbReference type="InterPro" id="IPR025199">
    <property type="entry name" value="FtsK_4TM"/>
</dbReference>
<keyword evidence="13" id="KW-0131">Cell cycle</keyword>
<keyword evidence="10 16" id="KW-1133">Transmembrane helix</keyword>
<keyword evidence="7 14" id="KW-0547">Nucleotide-binding</keyword>
<feature type="domain" description="FtsK" evidence="17">
    <location>
        <begin position="474"/>
        <end position="687"/>
    </location>
</feature>
<dbReference type="CDD" id="cd01127">
    <property type="entry name" value="TrwB_TraG_TraD_VirD4"/>
    <property type="match status" value="1"/>
</dbReference>
<organism evidence="18 19">
    <name type="scientific">Aeromonas encheleia</name>
    <dbReference type="NCBI Taxonomy" id="73010"/>
    <lineage>
        <taxon>Bacteria</taxon>
        <taxon>Pseudomonadati</taxon>
        <taxon>Pseudomonadota</taxon>
        <taxon>Gammaproteobacteria</taxon>
        <taxon>Aeromonadales</taxon>
        <taxon>Aeromonadaceae</taxon>
        <taxon>Aeromonas</taxon>
    </lineage>
</organism>
<evidence type="ECO:0000256" key="2">
    <source>
        <dbReference type="ARBA" id="ARBA00006474"/>
    </source>
</evidence>
<dbReference type="InterPro" id="IPR002543">
    <property type="entry name" value="FtsK_dom"/>
</dbReference>
<dbReference type="Pfam" id="PF01580">
    <property type="entry name" value="FtsK_SpoIIIE"/>
    <property type="match status" value="1"/>
</dbReference>
<evidence type="ECO:0000259" key="17">
    <source>
        <dbReference type="PROSITE" id="PS50901"/>
    </source>
</evidence>
<dbReference type="RefSeq" id="WP_252994431.1">
    <property type="nucleotide sequence ID" value="NZ_CP099717.1"/>
</dbReference>
<protein>
    <recommendedName>
        <fullName evidence="3">DNA translocase FtsK</fullName>
    </recommendedName>
</protein>
<evidence type="ECO:0000256" key="8">
    <source>
        <dbReference type="ARBA" id="ARBA00022829"/>
    </source>
</evidence>
<dbReference type="SMART" id="SM00843">
    <property type="entry name" value="Ftsk_gamma"/>
    <property type="match status" value="1"/>
</dbReference>
<keyword evidence="9 14" id="KW-0067">ATP-binding</keyword>
<keyword evidence="19" id="KW-1185">Reference proteome</keyword>
<evidence type="ECO:0000256" key="10">
    <source>
        <dbReference type="ARBA" id="ARBA00022989"/>
    </source>
</evidence>
<keyword evidence="12 16" id="KW-0472">Membrane</keyword>